<accession>A0A0J6STS0</accession>
<comment type="cofactor">
    <cofactor evidence="3">
        <name>Zn(2+)</name>
        <dbReference type="ChEBI" id="CHEBI:29105"/>
    </cofactor>
    <text evidence="3">Binds 2 Zn(2+) ions per subunit.</text>
</comment>
<gene>
    <name evidence="4" type="ORF">VP06_09380</name>
</gene>
<dbReference type="PANTHER" id="PTHR32494:SF5">
    <property type="entry name" value="ALLANTOATE AMIDOHYDROLASE"/>
    <property type="match status" value="1"/>
</dbReference>
<feature type="binding site" evidence="3">
    <location>
        <position position="137"/>
    </location>
    <ligand>
        <name>Zn(2+)</name>
        <dbReference type="ChEBI" id="CHEBI:29105"/>
        <label>2</label>
    </ligand>
</feature>
<evidence type="ECO:0000313" key="4">
    <source>
        <dbReference type="EMBL" id="KMO36763.1"/>
    </source>
</evidence>
<evidence type="ECO:0000256" key="1">
    <source>
        <dbReference type="ARBA" id="ARBA00006153"/>
    </source>
</evidence>
<evidence type="ECO:0000256" key="2">
    <source>
        <dbReference type="ARBA" id="ARBA00022801"/>
    </source>
</evidence>
<proteinExistence type="inferred from homology"/>
<dbReference type="SUPFAM" id="SSF55031">
    <property type="entry name" value="Bacterial exopeptidase dimerisation domain"/>
    <property type="match status" value="1"/>
</dbReference>
<dbReference type="PATRIC" id="fig|270351.6.peg.6654"/>
<dbReference type="GO" id="GO:0046872">
    <property type="term" value="F:metal ion binding"/>
    <property type="evidence" value="ECO:0007669"/>
    <property type="project" value="UniProtKB-KW"/>
</dbReference>
<keyword evidence="3" id="KW-0862">Zinc</keyword>
<dbReference type="InterPro" id="IPR036264">
    <property type="entry name" value="Bact_exopeptidase_dim_dom"/>
</dbReference>
<dbReference type="SUPFAM" id="SSF53187">
    <property type="entry name" value="Zn-dependent exopeptidases"/>
    <property type="match status" value="1"/>
</dbReference>
<keyword evidence="2" id="KW-0378">Hydrolase</keyword>
<dbReference type="EMBL" id="LABX01000065">
    <property type="protein sequence ID" value="KMO36763.1"/>
    <property type="molecule type" value="Genomic_DNA"/>
</dbReference>
<dbReference type="InterPro" id="IPR010158">
    <property type="entry name" value="Amidase_Cbmase"/>
</dbReference>
<sequence length="437" mass="44671">MTSPSSPPDAAVVAFHALFSRLSACGATRAGGITRLCGTAEDGAARAVLAGFLREAEAELRTDAVGNQFGIFRLARTADAPLVMLGSHLDSQPRAGRFDGTYGVAAAAAIGAALLRARRAGAVFDADLCVVNWTNEEGARFRPSLLGSGTYAGHHGAQAALACRDDAGISLGEALAAIGALGTDAPPPPPACYLELHVEQGTVLEEAGATIGIVARNWGAAKLEVAFLGAQAHTGPTRMGRRRDALLAAATLITALRAVAAAWPDRVHTSVGRILVAPNSANVVPAEVVLSAEIRSADDGLLAEATGRAEAAMTAAAEQAGVAVAVRSRSLRPIRALPDAVCDLTAACAEAEALPMLRMDTVAGHDAISLLGLCPTGLIFVPSRDGIAHNEAEFTTDTDLEAGLRVALRAATRLCRAGGSPVRALHAASADDPSRDE</sequence>
<dbReference type="NCBIfam" id="NF006772">
    <property type="entry name" value="PRK09290.2-1"/>
    <property type="match status" value="1"/>
</dbReference>
<evidence type="ECO:0008006" key="6">
    <source>
        <dbReference type="Google" id="ProtNLM"/>
    </source>
</evidence>
<protein>
    <recommendedName>
        <fullName evidence="6">Allantoate amidohydrolase</fullName>
    </recommendedName>
</protein>
<name>A0A0J6STS0_9HYPH</name>
<dbReference type="AlphaFoldDB" id="A0A0J6STS0"/>
<keyword evidence="3" id="KW-0479">Metal-binding</keyword>
<dbReference type="RefSeq" id="WP_048463503.1">
    <property type="nucleotide sequence ID" value="NZ_LABX01000065.1"/>
</dbReference>
<reference evidence="4 5" key="1">
    <citation type="submission" date="2015-03" db="EMBL/GenBank/DDBJ databases">
        <title>Genome sequencing of Methylobacterium aquaticum DSM16371 type strain.</title>
        <authorList>
            <person name="Chaudhry V."/>
            <person name="Patil P.B."/>
        </authorList>
    </citation>
    <scope>NUCLEOTIDE SEQUENCE [LARGE SCALE GENOMIC DNA]</scope>
    <source>
        <strain evidence="4 5">DSM 16371</strain>
    </source>
</reference>
<dbReference type="GO" id="GO:0016813">
    <property type="term" value="F:hydrolase activity, acting on carbon-nitrogen (but not peptide) bonds, in linear amidines"/>
    <property type="evidence" value="ECO:0007669"/>
    <property type="project" value="InterPro"/>
</dbReference>
<dbReference type="CDD" id="cd03884">
    <property type="entry name" value="M20_bAS"/>
    <property type="match status" value="1"/>
</dbReference>
<feature type="binding site" evidence="3">
    <location>
        <position position="197"/>
    </location>
    <ligand>
        <name>Zn(2+)</name>
        <dbReference type="ChEBI" id="CHEBI:29105"/>
        <label>1</label>
    </ligand>
</feature>
<comment type="similarity">
    <text evidence="1">Belongs to the peptidase M20 family.</text>
</comment>
<feature type="binding site" evidence="3">
    <location>
        <position position="389"/>
    </location>
    <ligand>
        <name>Zn(2+)</name>
        <dbReference type="ChEBI" id="CHEBI:29105"/>
        <label>2</label>
    </ligand>
</feature>
<dbReference type="Gene3D" id="3.40.630.10">
    <property type="entry name" value="Zn peptidases"/>
    <property type="match status" value="1"/>
</dbReference>
<feature type="binding site" evidence="3">
    <location>
        <position position="99"/>
    </location>
    <ligand>
        <name>Zn(2+)</name>
        <dbReference type="ChEBI" id="CHEBI:29105"/>
        <label>1</label>
    </ligand>
</feature>
<dbReference type="NCBIfam" id="TIGR01879">
    <property type="entry name" value="hydantase"/>
    <property type="match status" value="1"/>
</dbReference>
<comment type="caution">
    <text evidence="4">The sequence shown here is derived from an EMBL/GenBank/DDBJ whole genome shotgun (WGS) entry which is preliminary data.</text>
</comment>
<feature type="binding site" evidence="3">
    <location>
        <position position="99"/>
    </location>
    <ligand>
        <name>Zn(2+)</name>
        <dbReference type="ChEBI" id="CHEBI:29105"/>
        <label>2</label>
    </ligand>
</feature>
<dbReference type="OrthoDB" id="9808195at2"/>
<organism evidence="4 5">
    <name type="scientific">Methylobacterium aquaticum</name>
    <dbReference type="NCBI Taxonomy" id="270351"/>
    <lineage>
        <taxon>Bacteria</taxon>
        <taxon>Pseudomonadati</taxon>
        <taxon>Pseudomonadota</taxon>
        <taxon>Alphaproteobacteria</taxon>
        <taxon>Hyphomicrobiales</taxon>
        <taxon>Methylobacteriaceae</taxon>
        <taxon>Methylobacterium</taxon>
    </lineage>
</organism>
<dbReference type="Gene3D" id="3.30.70.360">
    <property type="match status" value="1"/>
</dbReference>
<dbReference type="Proteomes" id="UP000035929">
    <property type="component" value="Unassembled WGS sequence"/>
</dbReference>
<dbReference type="InterPro" id="IPR002933">
    <property type="entry name" value="Peptidase_M20"/>
</dbReference>
<dbReference type="Pfam" id="PF01546">
    <property type="entry name" value="Peptidase_M20"/>
    <property type="match status" value="1"/>
</dbReference>
<dbReference type="PIRSF" id="PIRSF001235">
    <property type="entry name" value="Amidase_carbamoylase"/>
    <property type="match status" value="1"/>
</dbReference>
<evidence type="ECO:0000313" key="5">
    <source>
        <dbReference type="Proteomes" id="UP000035929"/>
    </source>
</evidence>
<evidence type="ECO:0000256" key="3">
    <source>
        <dbReference type="PIRSR" id="PIRSR001235-1"/>
    </source>
</evidence>
<dbReference type="PANTHER" id="PTHR32494">
    <property type="entry name" value="ALLANTOATE DEIMINASE-RELATED"/>
    <property type="match status" value="1"/>
</dbReference>
<feature type="binding site" evidence="3">
    <location>
        <position position="88"/>
    </location>
    <ligand>
        <name>Zn(2+)</name>
        <dbReference type="ChEBI" id="CHEBI:29105"/>
        <label>1</label>
    </ligand>
</feature>